<dbReference type="InterPro" id="IPR040573">
    <property type="entry name" value="TSP_N"/>
</dbReference>
<keyword evidence="3 5" id="KW-0378">Hydrolase</keyword>
<dbReference type="RefSeq" id="WP_264728453.1">
    <property type="nucleotide sequence ID" value="NZ_JAPDNR010000001.1"/>
</dbReference>
<evidence type="ECO:0000256" key="2">
    <source>
        <dbReference type="ARBA" id="ARBA00022670"/>
    </source>
</evidence>
<proteinExistence type="inferred from homology"/>
<dbReference type="InterPro" id="IPR001478">
    <property type="entry name" value="PDZ"/>
</dbReference>
<name>A0ABT3IHN9_9BACT</name>
<dbReference type="PANTHER" id="PTHR32060">
    <property type="entry name" value="TAIL-SPECIFIC PROTEASE"/>
    <property type="match status" value="1"/>
</dbReference>
<dbReference type="PANTHER" id="PTHR32060:SF22">
    <property type="entry name" value="CARBOXYL-TERMINAL-PROCESSING PEPTIDASE 3, CHLOROPLASTIC"/>
    <property type="match status" value="1"/>
</dbReference>
<dbReference type="Pfam" id="PF03572">
    <property type="entry name" value="Peptidase_S41"/>
    <property type="match status" value="1"/>
</dbReference>
<evidence type="ECO:0000313" key="8">
    <source>
        <dbReference type="EMBL" id="MCW3483279.1"/>
    </source>
</evidence>
<accession>A0ABT3IHN9</accession>
<dbReference type="Pfam" id="PF17804">
    <property type="entry name" value="TSP_NTD"/>
    <property type="match status" value="1"/>
</dbReference>
<keyword evidence="2 5" id="KW-0645">Protease</keyword>
<dbReference type="Pfam" id="PF11818">
    <property type="entry name" value="DUF3340"/>
    <property type="match status" value="1"/>
</dbReference>
<reference evidence="8 9" key="1">
    <citation type="submission" date="2022-10" db="EMBL/GenBank/DDBJ databases">
        <title>Chitinophaga nivalis PC15 sp. nov., isolated from Pyeongchang county, South Korea.</title>
        <authorList>
            <person name="Trinh H.N."/>
        </authorList>
    </citation>
    <scope>NUCLEOTIDE SEQUENCE [LARGE SCALE GENOMIC DNA]</scope>
    <source>
        <strain evidence="8 9">PC14</strain>
    </source>
</reference>
<feature type="domain" description="PDZ" evidence="7">
    <location>
        <begin position="251"/>
        <end position="321"/>
    </location>
</feature>
<dbReference type="InterPro" id="IPR020992">
    <property type="entry name" value="Tail_Prtase_C"/>
</dbReference>
<dbReference type="PROSITE" id="PS50106">
    <property type="entry name" value="PDZ"/>
    <property type="match status" value="1"/>
</dbReference>
<feature type="signal peptide" evidence="6">
    <location>
        <begin position="1"/>
        <end position="25"/>
    </location>
</feature>
<evidence type="ECO:0000256" key="6">
    <source>
        <dbReference type="SAM" id="SignalP"/>
    </source>
</evidence>
<feature type="chain" id="PRO_5046192348" evidence="6">
    <location>
        <begin position="26"/>
        <end position="712"/>
    </location>
</feature>
<dbReference type="InterPro" id="IPR036034">
    <property type="entry name" value="PDZ_sf"/>
</dbReference>
<evidence type="ECO:0000313" key="9">
    <source>
        <dbReference type="Proteomes" id="UP001207742"/>
    </source>
</evidence>
<dbReference type="SUPFAM" id="SSF50156">
    <property type="entry name" value="PDZ domain-like"/>
    <property type="match status" value="1"/>
</dbReference>
<dbReference type="SUPFAM" id="SSF52096">
    <property type="entry name" value="ClpP/crotonase"/>
    <property type="match status" value="1"/>
</dbReference>
<organism evidence="8 9">
    <name type="scientific">Chitinophaga nivalis</name>
    <dbReference type="NCBI Taxonomy" id="2991709"/>
    <lineage>
        <taxon>Bacteria</taxon>
        <taxon>Pseudomonadati</taxon>
        <taxon>Bacteroidota</taxon>
        <taxon>Chitinophagia</taxon>
        <taxon>Chitinophagales</taxon>
        <taxon>Chitinophagaceae</taxon>
        <taxon>Chitinophaga</taxon>
    </lineage>
</organism>
<comment type="similarity">
    <text evidence="1 5">Belongs to the peptidase S41A family.</text>
</comment>
<evidence type="ECO:0000259" key="7">
    <source>
        <dbReference type="PROSITE" id="PS50106"/>
    </source>
</evidence>
<dbReference type="CDD" id="cd06782">
    <property type="entry name" value="cpPDZ_CPP-like"/>
    <property type="match status" value="1"/>
</dbReference>
<evidence type="ECO:0000256" key="4">
    <source>
        <dbReference type="ARBA" id="ARBA00022825"/>
    </source>
</evidence>
<keyword evidence="4 5" id="KW-0720">Serine protease</keyword>
<dbReference type="CDD" id="cd07560">
    <property type="entry name" value="Peptidase_S41_CPP"/>
    <property type="match status" value="1"/>
</dbReference>
<dbReference type="EC" id="3.4.21.102" evidence="8"/>
<dbReference type="GO" id="GO:0004252">
    <property type="term" value="F:serine-type endopeptidase activity"/>
    <property type="evidence" value="ECO:0007669"/>
    <property type="project" value="UniProtKB-EC"/>
</dbReference>
<dbReference type="Gene3D" id="3.90.226.10">
    <property type="entry name" value="2-enoyl-CoA Hydratase, Chain A, domain 1"/>
    <property type="match status" value="1"/>
</dbReference>
<evidence type="ECO:0000256" key="3">
    <source>
        <dbReference type="ARBA" id="ARBA00022801"/>
    </source>
</evidence>
<keyword evidence="6" id="KW-0732">Signal</keyword>
<dbReference type="InterPro" id="IPR005151">
    <property type="entry name" value="Tail-specific_protease"/>
</dbReference>
<sequence>MKAFIPGSRLLLTCCAVATGMAAMAQAPADPNKIPAYHSAVITHTIDKIKKKHFNPKPIDDTYSAAVWNRFIYTLDPNSYFFLQGDIAQLAGYKHQIDDELNTGSTAFFDATYKLYSERVKEASQLCTEILATPFDFSKKESVMGWRKELPFPANKTERAELWRKLLKYYTLRHYMEMKVAAGDSAVTLAGVDTAIEAKAREKVRKFYESFFRQAMGNKSAEEKFTQYVTVVTMEIDPHTVYAGPKDQSFNEALNKRYFGLGMELGTKEADYYVKRLLPGGTAYRSGEVKENDNIIAVADSKGDMLPVTGLAANEVTGMIRGEKGTAVKMTLQQPGEKARVVTVRRDEVIDMENRAKSAVVEKDGKRFGYIYLPMFYTDVTGNKTNGAFNDVAREVEKLKEEEVAGIIMDLRGNGGGALDEVVRMGACFVPGGPMSWLRAKTVINRYNSPEMPPLYDGPLTVLVDENSASASEIFAAAMQDLGRGLIIGTSSTFGKGTAQMNVNIGKLGDPQQGTTDVSYGSMRLTVEKFYRINGTSTQLKGVIPDIILQDKMNLLSFVEKDFTSALAFDTVGVMPFKRVPLTFDYNTVVEKARTRIARNTAYMAVAANTQRLKALTAQPAALDLATFRAQYLQSAGYEKAIRDAKVLQDSQRLIVSLSANRSINPLLRKDEAEKTTNKDWLQRISTDVYIAETIQVMEDMLTHPMAATNTH</sequence>
<dbReference type="SMART" id="SM00245">
    <property type="entry name" value="TSPc"/>
    <property type="match status" value="1"/>
</dbReference>
<dbReference type="InterPro" id="IPR004447">
    <property type="entry name" value="Peptidase_S41A"/>
</dbReference>
<dbReference type="InterPro" id="IPR029045">
    <property type="entry name" value="ClpP/crotonase-like_dom_sf"/>
</dbReference>
<keyword evidence="9" id="KW-1185">Reference proteome</keyword>
<dbReference type="Gene3D" id="2.30.42.10">
    <property type="match status" value="1"/>
</dbReference>
<protein>
    <submittedName>
        <fullName evidence="8">Carboxy terminal-processing peptidase</fullName>
        <ecNumber evidence="8">3.4.21.102</ecNumber>
    </submittedName>
</protein>
<evidence type="ECO:0000256" key="1">
    <source>
        <dbReference type="ARBA" id="ARBA00009179"/>
    </source>
</evidence>
<dbReference type="EMBL" id="JAPDNS010000001">
    <property type="protein sequence ID" value="MCW3483279.1"/>
    <property type="molecule type" value="Genomic_DNA"/>
</dbReference>
<dbReference type="NCBIfam" id="TIGR00225">
    <property type="entry name" value="prc"/>
    <property type="match status" value="1"/>
</dbReference>
<dbReference type="Proteomes" id="UP001207742">
    <property type="component" value="Unassembled WGS sequence"/>
</dbReference>
<comment type="caution">
    <text evidence="8">The sequence shown here is derived from an EMBL/GenBank/DDBJ whole genome shotgun (WGS) entry which is preliminary data.</text>
</comment>
<gene>
    <name evidence="8" type="ORF">OL497_05205</name>
</gene>
<evidence type="ECO:0000256" key="5">
    <source>
        <dbReference type="RuleBase" id="RU004404"/>
    </source>
</evidence>